<reference evidence="2" key="1">
    <citation type="journal article" date="2022" name="bioRxiv">
        <title>Sequencing and chromosome-scale assembly of the giantPleurodeles waltlgenome.</title>
        <authorList>
            <person name="Brown T."/>
            <person name="Elewa A."/>
            <person name="Iarovenko S."/>
            <person name="Subramanian E."/>
            <person name="Araus A.J."/>
            <person name="Petzold A."/>
            <person name="Susuki M."/>
            <person name="Suzuki K.-i.T."/>
            <person name="Hayashi T."/>
            <person name="Toyoda A."/>
            <person name="Oliveira C."/>
            <person name="Osipova E."/>
            <person name="Leigh N.D."/>
            <person name="Simon A."/>
            <person name="Yun M.H."/>
        </authorList>
    </citation>
    <scope>NUCLEOTIDE SEQUENCE</scope>
    <source>
        <strain evidence="2">20211129_DDA</strain>
        <tissue evidence="2">Liver</tissue>
    </source>
</reference>
<proteinExistence type="predicted"/>
<evidence type="ECO:0000313" key="3">
    <source>
        <dbReference type="Proteomes" id="UP001066276"/>
    </source>
</evidence>
<accession>A0AAV7NX34</accession>
<protein>
    <submittedName>
        <fullName evidence="2">Uncharacterized protein</fullName>
    </submittedName>
</protein>
<dbReference type="EMBL" id="JANPWB010000012">
    <property type="protein sequence ID" value="KAJ1120552.1"/>
    <property type="molecule type" value="Genomic_DNA"/>
</dbReference>
<feature type="compositionally biased region" description="Polar residues" evidence="1">
    <location>
        <begin position="95"/>
        <end position="110"/>
    </location>
</feature>
<keyword evidence="3" id="KW-1185">Reference proteome</keyword>
<gene>
    <name evidence="2" type="ORF">NDU88_008717</name>
</gene>
<feature type="region of interest" description="Disordered" evidence="1">
    <location>
        <begin position="1"/>
        <end position="110"/>
    </location>
</feature>
<evidence type="ECO:0000256" key="1">
    <source>
        <dbReference type="SAM" id="MobiDB-lite"/>
    </source>
</evidence>
<organism evidence="2 3">
    <name type="scientific">Pleurodeles waltl</name>
    <name type="common">Iberian ribbed newt</name>
    <dbReference type="NCBI Taxonomy" id="8319"/>
    <lineage>
        <taxon>Eukaryota</taxon>
        <taxon>Metazoa</taxon>
        <taxon>Chordata</taxon>
        <taxon>Craniata</taxon>
        <taxon>Vertebrata</taxon>
        <taxon>Euteleostomi</taxon>
        <taxon>Amphibia</taxon>
        <taxon>Batrachia</taxon>
        <taxon>Caudata</taxon>
        <taxon>Salamandroidea</taxon>
        <taxon>Salamandridae</taxon>
        <taxon>Pleurodelinae</taxon>
        <taxon>Pleurodeles</taxon>
    </lineage>
</organism>
<evidence type="ECO:0000313" key="2">
    <source>
        <dbReference type="EMBL" id="KAJ1120552.1"/>
    </source>
</evidence>
<dbReference type="AlphaFoldDB" id="A0AAV7NX34"/>
<sequence length="139" mass="14495">MNEAAGPAGGSGPRRAQTALSQAHTPFGHTMPRPRWHPPAPPEHASSGVTWPPGARAPRRGPSPPTTEPALRDQAGGAPRAWDFTARAPAEGRLFTTSKTEGGDSQSLSGSVLIDRFDDGTGRGLLAVPSRRESAIGLF</sequence>
<comment type="caution">
    <text evidence="2">The sequence shown here is derived from an EMBL/GenBank/DDBJ whole genome shotgun (WGS) entry which is preliminary data.</text>
</comment>
<name>A0AAV7NX34_PLEWA</name>
<dbReference type="Proteomes" id="UP001066276">
    <property type="component" value="Chromosome 8"/>
</dbReference>